<evidence type="ECO:0000256" key="1">
    <source>
        <dbReference type="SAM" id="MobiDB-lite"/>
    </source>
</evidence>
<dbReference type="GeneID" id="113047387"/>
<dbReference type="Proteomes" id="UP000515129">
    <property type="component" value="Chromosome 28"/>
</dbReference>
<protein>
    <submittedName>
        <fullName evidence="3">Uncharacterized protein LOC113047387</fullName>
    </submittedName>
</protein>
<evidence type="ECO:0000313" key="2">
    <source>
        <dbReference type="Proteomes" id="UP000515129"/>
    </source>
</evidence>
<evidence type="ECO:0000313" key="3">
    <source>
        <dbReference type="RefSeq" id="XP_026064526.1"/>
    </source>
</evidence>
<organism evidence="2 3">
    <name type="scientific">Carassius auratus</name>
    <name type="common">Goldfish</name>
    <dbReference type="NCBI Taxonomy" id="7957"/>
    <lineage>
        <taxon>Eukaryota</taxon>
        <taxon>Metazoa</taxon>
        <taxon>Chordata</taxon>
        <taxon>Craniata</taxon>
        <taxon>Vertebrata</taxon>
        <taxon>Euteleostomi</taxon>
        <taxon>Actinopterygii</taxon>
        <taxon>Neopterygii</taxon>
        <taxon>Teleostei</taxon>
        <taxon>Ostariophysi</taxon>
        <taxon>Cypriniformes</taxon>
        <taxon>Cyprinidae</taxon>
        <taxon>Cyprininae</taxon>
        <taxon>Carassius</taxon>
    </lineage>
</organism>
<dbReference type="OrthoDB" id="8942143at2759"/>
<name>A0A6P6JX66_CARAU</name>
<proteinExistence type="predicted"/>
<feature type="compositionally biased region" description="Acidic residues" evidence="1">
    <location>
        <begin position="197"/>
        <end position="211"/>
    </location>
</feature>
<reference evidence="3" key="1">
    <citation type="submission" date="2025-08" db="UniProtKB">
        <authorList>
            <consortium name="RefSeq"/>
        </authorList>
    </citation>
    <scope>IDENTIFICATION</scope>
    <source>
        <strain evidence="3">Wakin</strain>
        <tissue evidence="3">Muscle</tissue>
    </source>
</reference>
<gene>
    <name evidence="3" type="primary">LOC113047387</name>
</gene>
<feature type="region of interest" description="Disordered" evidence="1">
    <location>
        <begin position="175"/>
        <end position="211"/>
    </location>
</feature>
<feature type="compositionally biased region" description="Acidic residues" evidence="1">
    <location>
        <begin position="181"/>
        <end position="191"/>
    </location>
</feature>
<dbReference type="KEGG" id="caua:113047387"/>
<dbReference type="RefSeq" id="XP_026064526.1">
    <property type="nucleotide sequence ID" value="XM_026208741.1"/>
</dbReference>
<accession>A0A6P6JX66</accession>
<sequence>MADTTYKPDSNKIRHLHRRKLWEEKRKLLQAIKLYNEQVPDEERIAEEKVVRGLSVGAGDSGADSLIWPWEVHSSESSNILTKKKIFDAYMSKVWLEEERIIVMREMRQHCTELRKLAGNIRTMTSEMSSGRNSGSISEEGHRGLLCLLQKRLADVEEEFQVICSSYSQALGPNAASLLEDGPEEIPEDHEELYYESSDDSEFEEMEISGS</sequence>
<keyword evidence="2" id="KW-1185">Reference proteome</keyword>
<dbReference type="AlphaFoldDB" id="A0A6P6JX66"/>